<evidence type="ECO:0000256" key="2">
    <source>
        <dbReference type="ARBA" id="ARBA00022741"/>
    </source>
</evidence>
<dbReference type="OrthoDB" id="9809450at2"/>
<organism evidence="5 6">
    <name type="scientific">Lujinxingia vulgaris</name>
    <dbReference type="NCBI Taxonomy" id="2600176"/>
    <lineage>
        <taxon>Bacteria</taxon>
        <taxon>Deltaproteobacteria</taxon>
        <taxon>Bradymonadales</taxon>
        <taxon>Lujinxingiaceae</taxon>
        <taxon>Lujinxingia</taxon>
    </lineage>
</organism>
<dbReference type="GO" id="GO:0005524">
    <property type="term" value="F:ATP binding"/>
    <property type="evidence" value="ECO:0007669"/>
    <property type="project" value="UniProtKB-KW"/>
</dbReference>
<proteinExistence type="predicted"/>
<evidence type="ECO:0000313" key="6">
    <source>
        <dbReference type="Proteomes" id="UP000321412"/>
    </source>
</evidence>
<dbReference type="SUPFAM" id="SSF52540">
    <property type="entry name" value="P-loop containing nucleoside triphosphate hydrolases"/>
    <property type="match status" value="2"/>
</dbReference>
<protein>
    <submittedName>
        <fullName evidence="5">ABC transporter ATP-binding protein</fullName>
    </submittedName>
</protein>
<keyword evidence="2" id="KW-0547">Nucleotide-binding</keyword>
<dbReference type="Gene3D" id="3.40.50.300">
    <property type="entry name" value="P-loop containing nucleotide triphosphate hydrolases"/>
    <property type="match status" value="2"/>
</dbReference>
<dbReference type="InterPro" id="IPR003439">
    <property type="entry name" value="ABC_transporter-like_ATP-bd"/>
</dbReference>
<dbReference type="PROSITE" id="PS00211">
    <property type="entry name" value="ABC_TRANSPORTER_1"/>
    <property type="match status" value="2"/>
</dbReference>
<gene>
    <name evidence="5" type="ORF">FRC98_07660</name>
</gene>
<sequence length="544" mass="59941">MAEQSEATEERENLLLPGEARWEGEDGEPIIELVDVYKSFGEDHVLKGLSLKVMPGKITIIIGASGSGKSVLIKHMNGLLRPDKGSVRLFGQDVSELGDQALDRLRKRVGTMFQNYALFDSLTVRENVAFALVEHGAMARAKAEELAETIIKELDLGHALDQYPATLSGGMKKRVSLARAIVSNPEVVLFDEPTTGLDPVMMEFVDKLVEEITHKYQLTSVLISHDLATIFRIADQVAVLADGQIICVGRPEEIRESEDPRVQELIGGKAKSQIEVHASDDSEQAEMIVRMEGVHKGWGNNQVLRGVDFEVPTGKLTTLIGGSGSGKSVMMKHLLGLLKADRGTVEVFGQDLSKLSEGELRELRTKVGMLFQHAALFDSMSVRENVAFPLVERRVCSRKEAHERTDRLLDQLKLMDIAEQVPVQISSGQQKRVSLARALVTEPQLLIYDEPTTGQDPIMSLYVEEMIMEVQESFDVTSIVISHDMASAFRTADMIAMLHKGEIIACGPPQVIADSEDERVRNFVYAADVAAQEREAASRREGGG</sequence>
<name>A0A5C6X884_9DELT</name>
<dbReference type="SMART" id="SM00382">
    <property type="entry name" value="AAA"/>
    <property type="match status" value="2"/>
</dbReference>
<dbReference type="EMBL" id="VOSM01000003">
    <property type="protein sequence ID" value="TXD37558.1"/>
    <property type="molecule type" value="Genomic_DNA"/>
</dbReference>
<reference evidence="5 6" key="1">
    <citation type="submission" date="2019-08" db="EMBL/GenBank/DDBJ databases">
        <title>Bradymonadales sp. TMQ4.</title>
        <authorList>
            <person name="Liang Q."/>
        </authorList>
    </citation>
    <scope>NUCLEOTIDE SEQUENCE [LARGE SCALE GENOMIC DNA]</scope>
    <source>
        <strain evidence="5 6">TMQ4</strain>
    </source>
</reference>
<dbReference type="PANTHER" id="PTHR43023:SF3">
    <property type="entry name" value="PROTEIN TRIGALACTOSYLDIACYLGLYCEROL 3, CHLOROPLASTIC"/>
    <property type="match status" value="1"/>
</dbReference>
<keyword evidence="1" id="KW-0813">Transport</keyword>
<comment type="caution">
    <text evidence="5">The sequence shown here is derived from an EMBL/GenBank/DDBJ whole genome shotgun (WGS) entry which is preliminary data.</text>
</comment>
<feature type="domain" description="ABC transporter" evidence="4">
    <location>
        <begin position="289"/>
        <end position="525"/>
    </location>
</feature>
<dbReference type="InterPro" id="IPR003593">
    <property type="entry name" value="AAA+_ATPase"/>
</dbReference>
<keyword evidence="3 5" id="KW-0067">ATP-binding</keyword>
<accession>A0A5C6X884</accession>
<dbReference type="PANTHER" id="PTHR43023">
    <property type="entry name" value="PROTEIN TRIGALACTOSYLDIACYLGLYCEROL 3, CHLOROPLASTIC"/>
    <property type="match status" value="1"/>
</dbReference>
<feature type="domain" description="ABC transporter" evidence="4">
    <location>
        <begin position="31"/>
        <end position="267"/>
    </location>
</feature>
<dbReference type="RefSeq" id="WP_146980714.1">
    <property type="nucleotide sequence ID" value="NZ_VOSM01000003.1"/>
</dbReference>
<evidence type="ECO:0000256" key="3">
    <source>
        <dbReference type="ARBA" id="ARBA00022840"/>
    </source>
</evidence>
<evidence type="ECO:0000256" key="1">
    <source>
        <dbReference type="ARBA" id="ARBA00022448"/>
    </source>
</evidence>
<dbReference type="AlphaFoldDB" id="A0A5C6X884"/>
<dbReference type="InterPro" id="IPR027417">
    <property type="entry name" value="P-loop_NTPase"/>
</dbReference>
<evidence type="ECO:0000313" key="5">
    <source>
        <dbReference type="EMBL" id="TXD37558.1"/>
    </source>
</evidence>
<dbReference type="PROSITE" id="PS50893">
    <property type="entry name" value="ABC_TRANSPORTER_2"/>
    <property type="match status" value="2"/>
</dbReference>
<dbReference type="Proteomes" id="UP000321412">
    <property type="component" value="Unassembled WGS sequence"/>
</dbReference>
<dbReference type="Pfam" id="PF00005">
    <property type="entry name" value="ABC_tran"/>
    <property type="match status" value="2"/>
</dbReference>
<dbReference type="GO" id="GO:0016887">
    <property type="term" value="F:ATP hydrolysis activity"/>
    <property type="evidence" value="ECO:0007669"/>
    <property type="project" value="InterPro"/>
</dbReference>
<keyword evidence="6" id="KW-1185">Reference proteome</keyword>
<dbReference type="InterPro" id="IPR017871">
    <property type="entry name" value="ABC_transporter-like_CS"/>
</dbReference>
<evidence type="ECO:0000259" key="4">
    <source>
        <dbReference type="PROSITE" id="PS50893"/>
    </source>
</evidence>